<dbReference type="InterPro" id="IPR009003">
    <property type="entry name" value="Peptidase_S1_PA"/>
</dbReference>
<feature type="domain" description="PDZ" evidence="6">
    <location>
        <begin position="308"/>
        <end position="395"/>
    </location>
</feature>
<reference evidence="7 8" key="1">
    <citation type="journal article" date="2023" name="Cell">
        <title>Genetic manipulation of Patescibacteria provides mechanistic insights into microbial dark matter and the epibiotic lifestyle.</title>
        <authorList>
            <person name="Wang Y."/>
            <person name="Gallagher L.A."/>
            <person name="Andrade P.A."/>
            <person name="Liu A."/>
            <person name="Humphreys I.R."/>
            <person name="Turkarslan S."/>
            <person name="Cutler K.J."/>
            <person name="Arrieta-Ortiz M.L."/>
            <person name="Li Y."/>
            <person name="Radey M.C."/>
            <person name="McLean J.S."/>
            <person name="Cong Q."/>
            <person name="Baker D."/>
            <person name="Baliga N.S."/>
            <person name="Peterson S.B."/>
            <person name="Mougous J.D."/>
        </authorList>
    </citation>
    <scope>NUCLEOTIDE SEQUENCE [LARGE SCALE GENOMIC DNA]</scope>
    <source>
        <strain evidence="7 8">ML1</strain>
    </source>
</reference>
<gene>
    <name evidence="7" type="ORF">SEML1_0188</name>
</gene>
<feature type="region of interest" description="Disordered" evidence="4">
    <location>
        <begin position="1"/>
        <end position="35"/>
    </location>
</feature>
<dbReference type="InterPro" id="IPR036034">
    <property type="entry name" value="PDZ_sf"/>
</dbReference>
<dbReference type="EMBL" id="CP124550">
    <property type="protein sequence ID" value="WIO45818.1"/>
    <property type="molecule type" value="Genomic_DNA"/>
</dbReference>
<feature type="compositionally biased region" description="Low complexity" evidence="4">
    <location>
        <begin position="16"/>
        <end position="31"/>
    </location>
</feature>
<dbReference type="CDD" id="cd06779">
    <property type="entry name" value="cpPDZ_Deg_HtrA-like"/>
    <property type="match status" value="1"/>
</dbReference>
<dbReference type="RefSeq" id="WP_376754188.1">
    <property type="nucleotide sequence ID" value="NZ_CP124550.1"/>
</dbReference>
<dbReference type="InterPro" id="IPR043504">
    <property type="entry name" value="Peptidase_S1_PA_chymotrypsin"/>
</dbReference>
<evidence type="ECO:0000256" key="5">
    <source>
        <dbReference type="SAM" id="Phobius"/>
    </source>
</evidence>
<evidence type="ECO:0000313" key="8">
    <source>
        <dbReference type="Proteomes" id="UP001177295"/>
    </source>
</evidence>
<dbReference type="Gene3D" id="2.40.10.10">
    <property type="entry name" value="Trypsin-like serine proteases"/>
    <property type="match status" value="2"/>
</dbReference>
<keyword evidence="5" id="KW-0472">Membrane</keyword>
<dbReference type="Proteomes" id="UP001177295">
    <property type="component" value="Chromosome"/>
</dbReference>
<comment type="similarity">
    <text evidence="1">Belongs to the peptidase S1C family.</text>
</comment>
<dbReference type="SMART" id="SM00228">
    <property type="entry name" value="PDZ"/>
    <property type="match status" value="1"/>
</dbReference>
<protein>
    <submittedName>
        <fullName evidence="7">PDZ domain-containing protein</fullName>
    </submittedName>
</protein>
<evidence type="ECO:0000256" key="3">
    <source>
        <dbReference type="ARBA" id="ARBA00022801"/>
    </source>
</evidence>
<dbReference type="SUPFAM" id="SSF50494">
    <property type="entry name" value="Trypsin-like serine proteases"/>
    <property type="match status" value="1"/>
</dbReference>
<keyword evidence="5" id="KW-0812">Transmembrane</keyword>
<dbReference type="InterPro" id="IPR001478">
    <property type="entry name" value="PDZ"/>
</dbReference>
<name>A0ABY8WTP8_9BACT</name>
<evidence type="ECO:0000256" key="4">
    <source>
        <dbReference type="SAM" id="MobiDB-lite"/>
    </source>
</evidence>
<sequence length="409" mass="42136">MTDTKNTAKKAKHETAAPSTAPTSPALVASPPVSPPLKQPRRALPWIVISAILSIVLITSVVSAGVYLYVNTHRSTTLTPTRDGNTTATASEASVSNVIEKVSPSVVSIVTNTTKRTIYGAAQARAAGTGIVISRDGYILTNRHVVANASTVQVVLDDGTAYDDVKIVGVDPLNDVAYLKINGVTNLRAAEIGDSSTVRTGQHVVAIGNALGQYRNTVSSGIISGKGRSLSASDEAGGSNESLSDMFQTDAAINSGNSGGPLLNYAGQVIGINTAVASGATGIGFAIPINAVKGTMKSVLAGNRVKRAYIGIRYVDITPALAKRYHLPVTKGAYVASDNSSSVQPGSPASKAGIQDEDIITKVNGTAVGESNGFSSLIGQYTPNDVVELTILRGGKEQTVKVTLGAYAE</sequence>
<dbReference type="PRINTS" id="PR00834">
    <property type="entry name" value="PROTEASES2C"/>
</dbReference>
<evidence type="ECO:0000256" key="1">
    <source>
        <dbReference type="ARBA" id="ARBA00010541"/>
    </source>
</evidence>
<dbReference type="PANTHER" id="PTHR43343:SF3">
    <property type="entry name" value="PROTEASE DO-LIKE 8, CHLOROPLASTIC"/>
    <property type="match status" value="1"/>
</dbReference>
<dbReference type="InterPro" id="IPR001940">
    <property type="entry name" value="Peptidase_S1C"/>
</dbReference>
<proteinExistence type="inferred from homology"/>
<evidence type="ECO:0000313" key="7">
    <source>
        <dbReference type="EMBL" id="WIO45818.1"/>
    </source>
</evidence>
<dbReference type="Gene3D" id="2.30.42.10">
    <property type="match status" value="1"/>
</dbReference>
<feature type="transmembrane region" description="Helical" evidence="5">
    <location>
        <begin position="46"/>
        <end position="70"/>
    </location>
</feature>
<dbReference type="SUPFAM" id="SSF50156">
    <property type="entry name" value="PDZ domain-like"/>
    <property type="match status" value="1"/>
</dbReference>
<dbReference type="Pfam" id="PF13180">
    <property type="entry name" value="PDZ_2"/>
    <property type="match status" value="1"/>
</dbReference>
<keyword evidence="3" id="KW-0378">Hydrolase</keyword>
<keyword evidence="2" id="KW-0645">Protease</keyword>
<dbReference type="Pfam" id="PF13365">
    <property type="entry name" value="Trypsin_2"/>
    <property type="match status" value="1"/>
</dbReference>
<organism evidence="7 8">
    <name type="scientific">Candidatus Southlakia epibionticum</name>
    <dbReference type="NCBI Taxonomy" id="3043284"/>
    <lineage>
        <taxon>Bacteria</taxon>
        <taxon>Candidatus Saccharimonadota</taxon>
        <taxon>Candidatus Saccharimonadia</taxon>
        <taxon>Candidatus Saccharimonadales</taxon>
        <taxon>Candidatus Saccharimonadaceae</taxon>
        <taxon>Candidatus Southlakia</taxon>
    </lineage>
</organism>
<accession>A0ABY8WTP8</accession>
<evidence type="ECO:0000256" key="2">
    <source>
        <dbReference type="ARBA" id="ARBA00022670"/>
    </source>
</evidence>
<evidence type="ECO:0000259" key="6">
    <source>
        <dbReference type="SMART" id="SM00228"/>
    </source>
</evidence>
<keyword evidence="8" id="KW-1185">Reference proteome</keyword>
<dbReference type="InterPro" id="IPR051201">
    <property type="entry name" value="Chloro_Bact_Ser_Proteases"/>
</dbReference>
<keyword evidence="5" id="KW-1133">Transmembrane helix</keyword>
<dbReference type="PANTHER" id="PTHR43343">
    <property type="entry name" value="PEPTIDASE S12"/>
    <property type="match status" value="1"/>
</dbReference>